<dbReference type="Proteomes" id="UP000317010">
    <property type="component" value="Unassembled WGS sequence"/>
</dbReference>
<dbReference type="EMBL" id="VLLI01000004">
    <property type="protein sequence ID" value="TWJ01443.1"/>
    <property type="molecule type" value="Genomic_DNA"/>
</dbReference>
<dbReference type="AlphaFoldDB" id="A0A562U6K7"/>
<gene>
    <name evidence="2" type="ORF">JN11_01594</name>
</gene>
<comment type="caution">
    <text evidence="2">The sequence shown here is derived from an EMBL/GenBank/DDBJ whole genome shotgun (WGS) entry which is preliminary data.</text>
</comment>
<proteinExistence type="predicted"/>
<feature type="signal peptide" evidence="1">
    <location>
        <begin position="1"/>
        <end position="20"/>
    </location>
</feature>
<evidence type="ECO:0000256" key="1">
    <source>
        <dbReference type="SAM" id="SignalP"/>
    </source>
</evidence>
<evidence type="ECO:0000313" key="2">
    <source>
        <dbReference type="EMBL" id="TWJ01443.1"/>
    </source>
</evidence>
<keyword evidence="3" id="KW-1185">Reference proteome</keyword>
<keyword evidence="1" id="KW-0732">Signal</keyword>
<evidence type="ECO:0000313" key="3">
    <source>
        <dbReference type="Proteomes" id="UP000317010"/>
    </source>
</evidence>
<organism evidence="2 3">
    <name type="scientific">Mucilaginibacter frigoritolerans</name>
    <dbReference type="NCBI Taxonomy" id="652788"/>
    <lineage>
        <taxon>Bacteria</taxon>
        <taxon>Pseudomonadati</taxon>
        <taxon>Bacteroidota</taxon>
        <taxon>Sphingobacteriia</taxon>
        <taxon>Sphingobacteriales</taxon>
        <taxon>Sphingobacteriaceae</taxon>
        <taxon>Mucilaginibacter</taxon>
    </lineage>
</organism>
<dbReference type="RefSeq" id="WP_144911406.1">
    <property type="nucleotide sequence ID" value="NZ_VLLI01000004.1"/>
</dbReference>
<name>A0A562U6K7_9SPHI</name>
<protein>
    <submittedName>
        <fullName evidence="2">Uncharacterized protein</fullName>
    </submittedName>
</protein>
<feature type="chain" id="PRO_5021804650" evidence="1">
    <location>
        <begin position="21"/>
        <end position="94"/>
    </location>
</feature>
<sequence length="94" mass="9882">MKKAILILFLVIAASAITKANALTAKVSAPVSGHNYAVSELLSAHATVQYAATLNNIAAIQLPYGYVTDGDGNIIGYWVYDPSSGVLLIVLYAQ</sequence>
<reference evidence="2 3" key="1">
    <citation type="submission" date="2019-07" db="EMBL/GenBank/DDBJ databases">
        <title>Genomic Encyclopedia of Archaeal and Bacterial Type Strains, Phase II (KMG-II): from individual species to whole genera.</title>
        <authorList>
            <person name="Goeker M."/>
        </authorList>
    </citation>
    <scope>NUCLEOTIDE SEQUENCE [LARGE SCALE GENOMIC DNA]</scope>
    <source>
        <strain evidence="2 3">ATCC BAA-1854</strain>
    </source>
</reference>
<accession>A0A562U6K7</accession>
<dbReference type="OrthoDB" id="9961464at2"/>